<dbReference type="InterPro" id="IPR036703">
    <property type="entry name" value="MOB_kinase_act_sf"/>
</dbReference>
<dbReference type="Pfam" id="PF03637">
    <property type="entry name" value="Mob1_phocein"/>
    <property type="match status" value="1"/>
</dbReference>
<dbReference type="InterPro" id="IPR005301">
    <property type="entry name" value="MOB_kinase_act_fam"/>
</dbReference>
<protein>
    <submittedName>
        <fullName evidence="2">Uncharacterized protein</fullName>
    </submittedName>
</protein>
<dbReference type="SUPFAM" id="SSF101152">
    <property type="entry name" value="Mob1/phocein"/>
    <property type="match status" value="1"/>
</dbReference>
<dbReference type="EMBL" id="JABSTR010000003">
    <property type="protein sequence ID" value="KAH9365098.1"/>
    <property type="molecule type" value="Genomic_DNA"/>
</dbReference>
<dbReference type="VEuPathDB" id="VectorBase:HLOH_044416"/>
<reference evidence="2 3" key="1">
    <citation type="journal article" date="2020" name="Cell">
        <title>Large-Scale Comparative Analyses of Tick Genomes Elucidate Their Genetic Diversity and Vector Capacities.</title>
        <authorList>
            <consortium name="Tick Genome and Microbiome Consortium (TIGMIC)"/>
            <person name="Jia N."/>
            <person name="Wang J."/>
            <person name="Shi W."/>
            <person name="Du L."/>
            <person name="Sun Y."/>
            <person name="Zhan W."/>
            <person name="Jiang J.F."/>
            <person name="Wang Q."/>
            <person name="Zhang B."/>
            <person name="Ji P."/>
            <person name="Bell-Sakyi L."/>
            <person name="Cui X.M."/>
            <person name="Yuan T.T."/>
            <person name="Jiang B.G."/>
            <person name="Yang W.F."/>
            <person name="Lam T.T."/>
            <person name="Chang Q.C."/>
            <person name="Ding S.J."/>
            <person name="Wang X.J."/>
            <person name="Zhu J.G."/>
            <person name="Ruan X.D."/>
            <person name="Zhao L."/>
            <person name="Wei J.T."/>
            <person name="Ye R.Z."/>
            <person name="Que T.C."/>
            <person name="Du C.H."/>
            <person name="Zhou Y.H."/>
            <person name="Cheng J.X."/>
            <person name="Dai P.F."/>
            <person name="Guo W.B."/>
            <person name="Han X.H."/>
            <person name="Huang E.J."/>
            <person name="Li L.F."/>
            <person name="Wei W."/>
            <person name="Gao Y.C."/>
            <person name="Liu J.Z."/>
            <person name="Shao H.Z."/>
            <person name="Wang X."/>
            <person name="Wang C.C."/>
            <person name="Yang T.C."/>
            <person name="Huo Q.B."/>
            <person name="Li W."/>
            <person name="Chen H.Y."/>
            <person name="Chen S.E."/>
            <person name="Zhou L.G."/>
            <person name="Ni X.B."/>
            <person name="Tian J.H."/>
            <person name="Sheng Y."/>
            <person name="Liu T."/>
            <person name="Pan Y.S."/>
            <person name="Xia L.Y."/>
            <person name="Li J."/>
            <person name="Zhao F."/>
            <person name="Cao W.C."/>
        </authorList>
    </citation>
    <scope>NUCLEOTIDE SEQUENCE [LARGE SCALE GENOMIC DNA]</scope>
    <source>
        <strain evidence="2">HaeL-2018</strain>
    </source>
</reference>
<feature type="region of interest" description="Disordered" evidence="1">
    <location>
        <begin position="79"/>
        <end position="113"/>
    </location>
</feature>
<organism evidence="2 3">
    <name type="scientific">Haemaphysalis longicornis</name>
    <name type="common">Bush tick</name>
    <dbReference type="NCBI Taxonomy" id="44386"/>
    <lineage>
        <taxon>Eukaryota</taxon>
        <taxon>Metazoa</taxon>
        <taxon>Ecdysozoa</taxon>
        <taxon>Arthropoda</taxon>
        <taxon>Chelicerata</taxon>
        <taxon>Arachnida</taxon>
        <taxon>Acari</taxon>
        <taxon>Parasitiformes</taxon>
        <taxon>Ixodida</taxon>
        <taxon>Ixodoidea</taxon>
        <taxon>Ixodidae</taxon>
        <taxon>Haemaphysalinae</taxon>
        <taxon>Haemaphysalis</taxon>
    </lineage>
</organism>
<evidence type="ECO:0000313" key="2">
    <source>
        <dbReference type="EMBL" id="KAH9365098.1"/>
    </source>
</evidence>
<dbReference type="Proteomes" id="UP000821853">
    <property type="component" value="Unassembled WGS sequence"/>
</dbReference>
<dbReference type="AlphaFoldDB" id="A0A9J6FPE4"/>
<accession>A0A9J6FPE4</accession>
<feature type="compositionally biased region" description="Polar residues" evidence="1">
    <location>
        <begin position="92"/>
        <end position="107"/>
    </location>
</feature>
<dbReference type="OrthoDB" id="8170117at2759"/>
<proteinExistence type="predicted"/>
<sequence length="113" mass="12625">MKQAAATLGSGNPRLAVMVPECEDLNEWMVINTVDSFHQINMLHQRPVLSSTYILNSFFDYRVTQFYTENSCAIISTGKITSTTGPTDGRSRNQSGFQRPNTLTTSRRGCRTS</sequence>
<comment type="caution">
    <text evidence="2">The sequence shown here is derived from an EMBL/GenBank/DDBJ whole genome shotgun (WGS) entry which is preliminary data.</text>
</comment>
<dbReference type="Gene3D" id="1.20.140.30">
    <property type="entry name" value="MOB kinase activator"/>
    <property type="match status" value="1"/>
</dbReference>
<name>A0A9J6FPE4_HAELO</name>
<evidence type="ECO:0000313" key="3">
    <source>
        <dbReference type="Proteomes" id="UP000821853"/>
    </source>
</evidence>
<keyword evidence="3" id="KW-1185">Reference proteome</keyword>
<evidence type="ECO:0000256" key="1">
    <source>
        <dbReference type="SAM" id="MobiDB-lite"/>
    </source>
</evidence>
<gene>
    <name evidence="2" type="ORF">HPB48_017047</name>
</gene>